<dbReference type="InterPro" id="IPR016156">
    <property type="entry name" value="FAD/NAD-linked_Rdtase_dimer_sf"/>
</dbReference>
<evidence type="ECO:0000256" key="7">
    <source>
        <dbReference type="ARBA" id="ARBA00038920"/>
    </source>
</evidence>
<feature type="domain" description="Monodehydroascorbate reductase 3-like C-terminal" evidence="9">
    <location>
        <begin position="342"/>
        <end position="417"/>
    </location>
</feature>
<evidence type="ECO:0000256" key="5">
    <source>
        <dbReference type="ARBA" id="ARBA00023002"/>
    </source>
</evidence>
<dbReference type="InterPro" id="IPR050446">
    <property type="entry name" value="FAD-oxidoreductase/Apoptosis"/>
</dbReference>
<evidence type="ECO:0000256" key="4">
    <source>
        <dbReference type="ARBA" id="ARBA00022827"/>
    </source>
</evidence>
<dbReference type="Gene3D" id="3.30.390.30">
    <property type="match status" value="1"/>
</dbReference>
<comment type="similarity">
    <text evidence="2">Belongs to the FAD-dependent oxidoreductase family.</text>
</comment>
<evidence type="ECO:0000259" key="8">
    <source>
        <dbReference type="Pfam" id="PF07992"/>
    </source>
</evidence>
<keyword evidence="6" id="KW-0520">NAD</keyword>
<dbReference type="Pfam" id="PF21791">
    <property type="entry name" value="MDHAR3-like_C"/>
    <property type="match status" value="1"/>
</dbReference>
<protein>
    <recommendedName>
        <fullName evidence="7">monodehydroascorbate reductase (NADH)</fullName>
        <ecNumber evidence="7">1.6.5.4</ecNumber>
    </recommendedName>
</protein>
<accession>A0A1Y5IF47</accession>
<evidence type="ECO:0000256" key="6">
    <source>
        <dbReference type="ARBA" id="ARBA00023027"/>
    </source>
</evidence>
<dbReference type="InterPro" id="IPR048618">
    <property type="entry name" value="MDHAR3-like_C"/>
</dbReference>
<dbReference type="Pfam" id="PF07992">
    <property type="entry name" value="Pyr_redox_2"/>
    <property type="match status" value="1"/>
</dbReference>
<dbReference type="GO" id="GO:0005737">
    <property type="term" value="C:cytoplasm"/>
    <property type="evidence" value="ECO:0007669"/>
    <property type="project" value="TreeGrafter"/>
</dbReference>
<dbReference type="EC" id="1.6.5.4" evidence="7"/>
<comment type="cofactor">
    <cofactor evidence="1">
        <name>FAD</name>
        <dbReference type="ChEBI" id="CHEBI:57692"/>
    </cofactor>
</comment>
<dbReference type="PANTHER" id="PTHR43557:SF6">
    <property type="entry name" value="MONODEHYDROASCORBATE REDUCTASE, CHLOROPLASTIC_MITOCHONDRIAL"/>
    <property type="match status" value="1"/>
</dbReference>
<dbReference type="eggNOG" id="KOG1336">
    <property type="taxonomic scope" value="Eukaryota"/>
</dbReference>
<dbReference type="InterPro" id="IPR023753">
    <property type="entry name" value="FAD/NAD-binding_dom"/>
</dbReference>
<evidence type="ECO:0000313" key="10">
    <source>
        <dbReference type="EMBL" id="OUS48121.1"/>
    </source>
</evidence>
<dbReference type="Gene3D" id="3.50.50.60">
    <property type="entry name" value="FAD/NAD(P)-binding domain"/>
    <property type="match status" value="2"/>
</dbReference>
<dbReference type="SUPFAM" id="SSF51905">
    <property type="entry name" value="FAD/NAD(P)-binding domain"/>
    <property type="match status" value="2"/>
</dbReference>
<evidence type="ECO:0000256" key="1">
    <source>
        <dbReference type="ARBA" id="ARBA00001974"/>
    </source>
</evidence>
<keyword evidence="5" id="KW-0560">Oxidoreductase</keyword>
<proteinExistence type="inferred from homology"/>
<name>A0A1Y5IF47_OSTTA</name>
<dbReference type="PRINTS" id="PR00368">
    <property type="entry name" value="FADPNR"/>
</dbReference>
<reference evidence="10" key="1">
    <citation type="submission" date="2017-04" db="EMBL/GenBank/DDBJ databases">
        <title>Population genomics of picophytoplankton unveils novel chromosome hypervariability.</title>
        <authorList>
            <consortium name="DOE Joint Genome Institute"/>
            <person name="Blanc-Mathieu R."/>
            <person name="Krasovec M."/>
            <person name="Hebrard M."/>
            <person name="Yau S."/>
            <person name="Desgranges E."/>
            <person name="Martin J."/>
            <person name="Schackwitz W."/>
            <person name="Kuo A."/>
            <person name="Salin G."/>
            <person name="Donnadieu C."/>
            <person name="Desdevises Y."/>
            <person name="Sanchez-Ferandin S."/>
            <person name="Moreau H."/>
            <person name="Rivals E."/>
            <person name="Grigoriev I.V."/>
            <person name="Grimsley N."/>
            <person name="Eyre-Walker A."/>
            <person name="Piganeau G."/>
        </authorList>
    </citation>
    <scope>NUCLEOTIDE SEQUENCE [LARGE SCALE GENOMIC DNA]</scope>
    <source>
        <strain evidence="10">RCC 1115</strain>
    </source>
</reference>
<organism evidence="10">
    <name type="scientific">Ostreococcus tauri</name>
    <name type="common">Marine green alga</name>
    <dbReference type="NCBI Taxonomy" id="70448"/>
    <lineage>
        <taxon>Eukaryota</taxon>
        <taxon>Viridiplantae</taxon>
        <taxon>Chlorophyta</taxon>
        <taxon>Mamiellophyceae</taxon>
        <taxon>Mamiellales</taxon>
        <taxon>Bathycoccaceae</taxon>
        <taxon>Ostreococcus</taxon>
    </lineage>
</organism>
<keyword evidence="4" id="KW-0274">FAD</keyword>
<dbReference type="PRINTS" id="PR00411">
    <property type="entry name" value="PNDRDTASEI"/>
</dbReference>
<dbReference type="GO" id="GO:0016656">
    <property type="term" value="F:monodehydroascorbate reductase (NADH) activity"/>
    <property type="evidence" value="ECO:0007669"/>
    <property type="project" value="UniProtKB-EC"/>
</dbReference>
<evidence type="ECO:0000256" key="3">
    <source>
        <dbReference type="ARBA" id="ARBA00022630"/>
    </source>
</evidence>
<keyword evidence="3" id="KW-0285">Flavoprotein</keyword>
<feature type="domain" description="FAD/NAD(P)-binding" evidence="8">
    <location>
        <begin position="5"/>
        <end position="322"/>
    </location>
</feature>
<dbReference type="InterPro" id="IPR036188">
    <property type="entry name" value="FAD/NAD-bd_sf"/>
</dbReference>
<dbReference type="AlphaFoldDB" id="A0A1Y5IF47"/>
<dbReference type="EMBL" id="KZ155776">
    <property type="protein sequence ID" value="OUS48121.1"/>
    <property type="molecule type" value="Genomic_DNA"/>
</dbReference>
<evidence type="ECO:0000259" key="9">
    <source>
        <dbReference type="Pfam" id="PF21791"/>
    </source>
</evidence>
<gene>
    <name evidence="10" type="ORF">BE221DRAFT_69571</name>
</gene>
<evidence type="ECO:0000256" key="2">
    <source>
        <dbReference type="ARBA" id="ARBA00006442"/>
    </source>
</evidence>
<dbReference type="PANTHER" id="PTHR43557">
    <property type="entry name" value="APOPTOSIS-INDUCING FACTOR 1"/>
    <property type="match status" value="1"/>
</dbReference>
<sequence length="435" mass="45887">MSRPIVVVGAGNAAGYLVRALVAADPALGAKTLVLGAEDVAPYERPALTKAFLHEQTPPRLPGFHTCVGGGFDRQTPEWYAESGVELKLNSMVTSADFKAKTVTTAGGESFAYETLVVATGCGVIRLPESIGGGLRGVHYVRNNSDALALTEAMSKAKKCVVIGGGYIGLEVAASCATRGLNPEIIMMEPHCMARLWNGDIAKYYEALYEAKGARFHRESKVKRILADDATGAARGVELESGVVIDCDLVVVGIGATAPLPFAGLDAPEGRLGGVKVDSRFRASGADIAPGSVYAVGDIAAFPLKMTNEIVRMEHVKHARDSATLVGNLIAGKTDAEYDYTPFFYSRVFEHPGTERAVSWVFHGLQRGEIITVGDFNPKLAAFWVENSKCVGVMLESGAPEQNSALAAATRSGKSIDVDALRAAASADDAIALIL</sequence>
<dbReference type="Proteomes" id="UP000195557">
    <property type="component" value="Unassembled WGS sequence"/>
</dbReference>